<dbReference type="InterPro" id="IPR021352">
    <property type="entry name" value="DUF2971"/>
</dbReference>
<evidence type="ECO:0000313" key="1">
    <source>
        <dbReference type="EMBL" id="OLQ94528.1"/>
    </source>
</evidence>
<sequence>MANPINEEIYLSQLVYKYRDYDLRALEIIISKQLWLAEPSTLNDPFDCQVEYSQAFEAAISHLQLSAEAIKSFSRASTDVVKNLRVLSLSKTAENPLLWAHYANSHKGVCLGFNPQYLSGWHNPQLRPQDVKYSNESPILEFPRYLMESDFKDPKHRSNLVFILEEFLHQLALTKPKIWEVEEEIRVVTKHPMQGKSISFLPIALEEVVFGLNMSPQAQLTIRGLFTESQWHHVNFFKMTKSAGSFVIKKELI</sequence>
<dbReference type="RefSeq" id="WP_075648409.1">
    <property type="nucleotide sequence ID" value="NZ_AP019658.1"/>
</dbReference>
<accession>A0ABX3FP62</accession>
<comment type="caution">
    <text evidence="1">The sequence shown here is derived from an EMBL/GenBank/DDBJ whole genome shotgun (WGS) entry which is preliminary data.</text>
</comment>
<evidence type="ECO:0000313" key="2">
    <source>
        <dbReference type="Proteomes" id="UP000186206"/>
    </source>
</evidence>
<dbReference type="Pfam" id="PF11185">
    <property type="entry name" value="DUF2971"/>
    <property type="match status" value="1"/>
</dbReference>
<name>A0ABX3FP62_9VIBR</name>
<reference evidence="1 2" key="1">
    <citation type="submission" date="2016-09" db="EMBL/GenBank/DDBJ databases">
        <title>Genomic Taxonomy of the Vibrionaceae.</title>
        <authorList>
            <person name="Gonzalez-Castillo A."/>
            <person name="Gomez-Gil B."/>
            <person name="Enciso-Ibarra K."/>
        </authorList>
    </citation>
    <scope>NUCLEOTIDE SEQUENCE [LARGE SCALE GENOMIC DNA]</scope>
    <source>
        <strain evidence="1 2">CAIM 1731</strain>
    </source>
</reference>
<gene>
    <name evidence="1" type="ORF">BIY21_08570</name>
</gene>
<dbReference type="Proteomes" id="UP000186206">
    <property type="component" value="Unassembled WGS sequence"/>
</dbReference>
<dbReference type="EMBL" id="MJMI01000074">
    <property type="protein sequence ID" value="OLQ94528.1"/>
    <property type="molecule type" value="Genomic_DNA"/>
</dbReference>
<keyword evidence="2" id="KW-1185">Reference proteome</keyword>
<evidence type="ECO:0008006" key="3">
    <source>
        <dbReference type="Google" id="ProtNLM"/>
    </source>
</evidence>
<proteinExistence type="predicted"/>
<protein>
    <recommendedName>
        <fullName evidence="3">DUF2971 domain-containing protein</fullName>
    </recommendedName>
</protein>
<organism evidence="1 2">
    <name type="scientific">Vibrio ponticus</name>
    <dbReference type="NCBI Taxonomy" id="265668"/>
    <lineage>
        <taxon>Bacteria</taxon>
        <taxon>Pseudomonadati</taxon>
        <taxon>Pseudomonadota</taxon>
        <taxon>Gammaproteobacteria</taxon>
        <taxon>Vibrionales</taxon>
        <taxon>Vibrionaceae</taxon>
        <taxon>Vibrio</taxon>
    </lineage>
</organism>